<feature type="region of interest" description="Disordered" evidence="6">
    <location>
        <begin position="1"/>
        <end position="32"/>
    </location>
</feature>
<dbReference type="SMART" id="SM00065">
    <property type="entry name" value="GAF"/>
    <property type="match status" value="1"/>
</dbReference>
<dbReference type="PANTHER" id="PTHR43102">
    <property type="entry name" value="SLR1143 PROTEIN"/>
    <property type="match status" value="1"/>
</dbReference>
<protein>
    <submittedName>
        <fullName evidence="9">Histidine kinase</fullName>
    </submittedName>
</protein>
<dbReference type="InterPro" id="IPR003018">
    <property type="entry name" value="GAF"/>
</dbReference>
<dbReference type="STRING" id="225991.MA05_11250"/>
<evidence type="ECO:0000256" key="2">
    <source>
        <dbReference type="ARBA" id="ARBA00009773"/>
    </source>
</evidence>
<dbReference type="Gene3D" id="3.30.450.40">
    <property type="match status" value="1"/>
</dbReference>
<dbReference type="Pfam" id="PF01590">
    <property type="entry name" value="GAF"/>
    <property type="match status" value="1"/>
</dbReference>
<keyword evidence="4 7" id="KW-1133">Transmembrane helix</keyword>
<sequence length="821" mass="87994">MSDPSPQPSPSTPTEPQTAQGPGSGPASARPTAYRASQGNALVAIVPGLRWMVGLMIAAIVIVGLYFGREILIPLALAVLLGFLLDPAVTRLHRWGLPRLAAALLVVALALGALAGLGLYLGKQVQALSADLPTYQTTIKQKLRNLRVLTAGPSAWDGAVKTYGTVEREIAAATAEPGQRSSRVQQVEVVRDEDKPVLRVAQWLGKVSEPLTQAGIVLLFVILILLDRDDLRDRLLRLMGGNPHVATDAMDEAAHRIGRYLRMQCIVNVAYGVPMAAGLWLIGVPGAILWGVLAMVMRFVPYVGPLVAAVFPLALAFAVAPGWDMLMWTLALVLVLELVSNHIVEPWLYGSSTGLSTLAIIIAATFWTALWGPIGLILSTPLTACCLVLGRYLPGLQFLEVLLGSQPVMDAPHRLYQRLLAEDVSDAIALARSDIAQRLPARPTVTDKAAAVEGFYGQVALPALKLACKHHAEAATVEHRMRLSNGMEDLLEELTEDYPGAPGLADAAACGRVHCVGARWAVDAWAARMLAHSLQLQGLPATSASHALAPDRGLDGIGDWQHVQWLVLSTLHRQPHILLRQWLRRIRRRYPQLQVVLALWNVPPEGLQGEDLQRLGVQALVTSMHEAVLRIQQAASPVPTTAQGCVPARRPPHEAQRLQHLQRSGALDAGCTEVYRNAALKAAHAFDVKYAQVSLVDADWVHTPGGLLVHGGVPPASPGLPRDASICAYVVQEGQGVVVDSLARDPRFADNPWLRRAGIQFYAGVPLVDAAGMVLGSLCILHDAPRSIDAAGLAVLQAMAREVMQQVQARAQSATGAPPAA</sequence>
<dbReference type="PATRIC" id="fig|1457173.3.peg.3272"/>
<dbReference type="GO" id="GO:0016020">
    <property type="term" value="C:membrane"/>
    <property type="evidence" value="ECO:0007669"/>
    <property type="project" value="UniProtKB-SubCell"/>
</dbReference>
<feature type="transmembrane region" description="Helical" evidence="7">
    <location>
        <begin position="269"/>
        <end position="293"/>
    </location>
</feature>
<feature type="transmembrane region" description="Helical" evidence="7">
    <location>
        <begin position="210"/>
        <end position="227"/>
    </location>
</feature>
<dbReference type="InterPro" id="IPR002549">
    <property type="entry name" value="AI-2E-like"/>
</dbReference>
<dbReference type="AlphaFoldDB" id="A0A014Q6L4"/>
<feature type="transmembrane region" description="Helical" evidence="7">
    <location>
        <begin position="299"/>
        <end position="319"/>
    </location>
</feature>
<accession>A0A014Q6L4</accession>
<evidence type="ECO:0000259" key="8">
    <source>
        <dbReference type="SMART" id="SM00065"/>
    </source>
</evidence>
<feature type="transmembrane region" description="Helical" evidence="7">
    <location>
        <begin position="326"/>
        <end position="344"/>
    </location>
</feature>
<dbReference type="RefSeq" id="WP_081770834.1">
    <property type="nucleotide sequence ID" value="NZ_JBOK01000025.1"/>
</dbReference>
<feature type="transmembrane region" description="Helical" evidence="7">
    <location>
        <begin position="71"/>
        <end position="89"/>
    </location>
</feature>
<feature type="domain" description="GAF" evidence="8">
    <location>
        <begin position="670"/>
        <end position="817"/>
    </location>
</feature>
<evidence type="ECO:0000256" key="5">
    <source>
        <dbReference type="ARBA" id="ARBA00023136"/>
    </source>
</evidence>
<feature type="transmembrane region" description="Helical" evidence="7">
    <location>
        <begin position="356"/>
        <end position="389"/>
    </location>
</feature>
<feature type="transmembrane region" description="Helical" evidence="7">
    <location>
        <begin position="41"/>
        <end position="65"/>
    </location>
</feature>
<dbReference type="InterPro" id="IPR029016">
    <property type="entry name" value="GAF-like_dom_sf"/>
</dbReference>
<evidence type="ECO:0000256" key="3">
    <source>
        <dbReference type="ARBA" id="ARBA00022692"/>
    </source>
</evidence>
<dbReference type="GO" id="GO:0016301">
    <property type="term" value="F:kinase activity"/>
    <property type="evidence" value="ECO:0007669"/>
    <property type="project" value="UniProtKB-KW"/>
</dbReference>
<evidence type="ECO:0000256" key="6">
    <source>
        <dbReference type="SAM" id="MobiDB-lite"/>
    </source>
</evidence>
<dbReference type="Proteomes" id="UP000020766">
    <property type="component" value="Unassembled WGS sequence"/>
</dbReference>
<feature type="compositionally biased region" description="Pro residues" evidence="6">
    <location>
        <begin position="1"/>
        <end position="13"/>
    </location>
</feature>
<feature type="transmembrane region" description="Helical" evidence="7">
    <location>
        <begin position="101"/>
        <end position="122"/>
    </location>
</feature>
<organism evidence="9 10">
    <name type="scientific">Comamonas aquatica DA1877</name>
    <dbReference type="NCBI Taxonomy" id="1457173"/>
    <lineage>
        <taxon>Bacteria</taxon>
        <taxon>Pseudomonadati</taxon>
        <taxon>Pseudomonadota</taxon>
        <taxon>Betaproteobacteria</taxon>
        <taxon>Burkholderiales</taxon>
        <taxon>Comamonadaceae</taxon>
        <taxon>Comamonas</taxon>
    </lineage>
</organism>
<proteinExistence type="inferred from homology"/>
<comment type="caution">
    <text evidence="9">The sequence shown here is derived from an EMBL/GenBank/DDBJ whole genome shotgun (WGS) entry which is preliminary data.</text>
</comment>
<dbReference type="PANTHER" id="PTHR43102:SF2">
    <property type="entry name" value="GAF DOMAIN-CONTAINING PROTEIN"/>
    <property type="match status" value="1"/>
</dbReference>
<evidence type="ECO:0000256" key="7">
    <source>
        <dbReference type="SAM" id="Phobius"/>
    </source>
</evidence>
<keyword evidence="5 7" id="KW-0472">Membrane</keyword>
<keyword evidence="9" id="KW-0418">Kinase</keyword>
<name>A0A014Q6L4_9BURK</name>
<dbReference type="EMBL" id="JBOK01000025">
    <property type="protein sequence ID" value="EXU78832.1"/>
    <property type="molecule type" value="Genomic_DNA"/>
</dbReference>
<reference evidence="9 10" key="1">
    <citation type="submission" date="2014-01" db="EMBL/GenBank/DDBJ databases">
        <title>Interspecies Systems Biology Uncovers Metabolites Affecting C. elegans Gene Expression and Life History Traits.</title>
        <authorList>
            <person name="Watson E."/>
            <person name="Macneil L.T."/>
            <person name="Ritter A.D."/>
            <person name="Yilmaz L.S."/>
            <person name="Rosebrock A.P."/>
            <person name="Caudy A.A."/>
            <person name="Walhout A.J."/>
        </authorList>
    </citation>
    <scope>NUCLEOTIDE SEQUENCE [LARGE SCALE GENOMIC DNA]</scope>
    <source>
        <strain evidence="9 10">DA1877</strain>
    </source>
</reference>
<evidence type="ECO:0000313" key="9">
    <source>
        <dbReference type="EMBL" id="EXU78832.1"/>
    </source>
</evidence>
<comment type="similarity">
    <text evidence="2">Belongs to the autoinducer-2 exporter (AI-2E) (TC 2.A.86) family.</text>
</comment>
<keyword evidence="10" id="KW-1185">Reference proteome</keyword>
<evidence type="ECO:0000256" key="4">
    <source>
        <dbReference type="ARBA" id="ARBA00022989"/>
    </source>
</evidence>
<dbReference type="Pfam" id="PF01594">
    <property type="entry name" value="AI-2E_transport"/>
    <property type="match status" value="1"/>
</dbReference>
<comment type="subcellular location">
    <subcellularLocation>
        <location evidence="1">Membrane</location>
        <topology evidence="1">Multi-pass membrane protein</topology>
    </subcellularLocation>
</comment>
<evidence type="ECO:0000256" key="1">
    <source>
        <dbReference type="ARBA" id="ARBA00004141"/>
    </source>
</evidence>
<keyword evidence="3 7" id="KW-0812">Transmembrane</keyword>
<evidence type="ECO:0000313" key="10">
    <source>
        <dbReference type="Proteomes" id="UP000020766"/>
    </source>
</evidence>
<keyword evidence="9" id="KW-0808">Transferase</keyword>
<dbReference type="SUPFAM" id="SSF55781">
    <property type="entry name" value="GAF domain-like"/>
    <property type="match status" value="1"/>
</dbReference>
<gene>
    <name evidence="9" type="ORF">AX13_09325</name>
</gene>